<dbReference type="AlphaFoldDB" id="A0A919APV3"/>
<proteinExistence type="predicted"/>
<sequence>MTLYAFIRSMLIFAACLAVGFSIKYPQVQAQEPIEDDELILMYSYPASSSESEIRSTLSPSGAIGAKVAKIFDTAGINTITVTIPWHDQLRVLEANARPICGSYFIHVPEREGVMKFSDPIGTVGEYILIGRSDDTRIQNSKTLEELIKTGAKGVLPHKARYVEPIEKLLGNSRIPAELSSSERIIHAIASRSIDYSIFADAFTEEIRNWDNYEDQLTKYTHLPMLKHGPIFHIACSLRVDDAIISRLNAVIRSSQP</sequence>
<protein>
    <recommendedName>
        <fullName evidence="3">Solute-binding protein family 3/N-terminal domain-containing protein</fullName>
    </recommendedName>
</protein>
<reference evidence="1" key="2">
    <citation type="submission" date="2020-09" db="EMBL/GenBank/DDBJ databases">
        <authorList>
            <person name="Sun Q."/>
            <person name="Kim S."/>
        </authorList>
    </citation>
    <scope>NUCLEOTIDE SEQUENCE</scope>
    <source>
        <strain evidence="1">KCTC 42590</strain>
    </source>
</reference>
<dbReference type="Gene3D" id="3.40.190.10">
    <property type="entry name" value="Periplasmic binding protein-like II"/>
    <property type="match status" value="2"/>
</dbReference>
<gene>
    <name evidence="1" type="ORF">GCM10017044_10010</name>
</gene>
<evidence type="ECO:0008006" key="3">
    <source>
        <dbReference type="Google" id="ProtNLM"/>
    </source>
</evidence>
<reference evidence="1" key="1">
    <citation type="journal article" date="2014" name="Int. J. Syst. Evol. Microbiol.">
        <title>Complete genome sequence of Corynebacterium casei LMG S-19264T (=DSM 44701T), isolated from a smear-ripened cheese.</title>
        <authorList>
            <consortium name="US DOE Joint Genome Institute (JGI-PGF)"/>
            <person name="Walter F."/>
            <person name="Albersmeier A."/>
            <person name="Kalinowski J."/>
            <person name="Ruckert C."/>
        </authorList>
    </citation>
    <scope>NUCLEOTIDE SEQUENCE</scope>
    <source>
        <strain evidence="1">KCTC 42590</strain>
    </source>
</reference>
<dbReference type="SUPFAM" id="SSF53850">
    <property type="entry name" value="Periplasmic binding protein-like II"/>
    <property type="match status" value="1"/>
</dbReference>
<name>A0A919APV3_9PROT</name>
<keyword evidence="2" id="KW-1185">Reference proteome</keyword>
<evidence type="ECO:0000313" key="1">
    <source>
        <dbReference type="EMBL" id="GHF17607.1"/>
    </source>
</evidence>
<accession>A0A919APV3</accession>
<dbReference type="Proteomes" id="UP000630923">
    <property type="component" value="Unassembled WGS sequence"/>
</dbReference>
<dbReference type="EMBL" id="BNCI01000001">
    <property type="protein sequence ID" value="GHF17607.1"/>
    <property type="molecule type" value="Genomic_DNA"/>
</dbReference>
<comment type="caution">
    <text evidence="1">The sequence shown here is derived from an EMBL/GenBank/DDBJ whole genome shotgun (WGS) entry which is preliminary data.</text>
</comment>
<organism evidence="1 2">
    <name type="scientific">Kordiimonas sediminis</name>
    <dbReference type="NCBI Taxonomy" id="1735581"/>
    <lineage>
        <taxon>Bacteria</taxon>
        <taxon>Pseudomonadati</taxon>
        <taxon>Pseudomonadota</taxon>
        <taxon>Alphaproteobacteria</taxon>
        <taxon>Kordiimonadales</taxon>
        <taxon>Kordiimonadaceae</taxon>
        <taxon>Kordiimonas</taxon>
    </lineage>
</organism>
<evidence type="ECO:0000313" key="2">
    <source>
        <dbReference type="Proteomes" id="UP000630923"/>
    </source>
</evidence>